<keyword evidence="2" id="KW-1185">Reference proteome</keyword>
<organism evidence="1 2">
    <name type="scientific">Polytolypa hystricis (strain UAMH7299)</name>
    <dbReference type="NCBI Taxonomy" id="1447883"/>
    <lineage>
        <taxon>Eukaryota</taxon>
        <taxon>Fungi</taxon>
        <taxon>Dikarya</taxon>
        <taxon>Ascomycota</taxon>
        <taxon>Pezizomycotina</taxon>
        <taxon>Eurotiomycetes</taxon>
        <taxon>Eurotiomycetidae</taxon>
        <taxon>Onygenales</taxon>
        <taxon>Onygenales incertae sedis</taxon>
        <taxon>Polytolypa</taxon>
    </lineage>
</organism>
<dbReference type="AlphaFoldDB" id="A0A2B7Y0F1"/>
<proteinExistence type="predicted"/>
<dbReference type="STRING" id="1447883.A0A2B7Y0F1"/>
<dbReference type="Proteomes" id="UP000224634">
    <property type="component" value="Unassembled WGS sequence"/>
</dbReference>
<reference evidence="1 2" key="1">
    <citation type="submission" date="2017-10" db="EMBL/GenBank/DDBJ databases">
        <title>Comparative genomics in systemic dimorphic fungi from Ajellomycetaceae.</title>
        <authorList>
            <person name="Munoz J.F."/>
            <person name="Mcewen J.G."/>
            <person name="Clay O.K."/>
            <person name="Cuomo C.A."/>
        </authorList>
    </citation>
    <scope>NUCLEOTIDE SEQUENCE [LARGE SCALE GENOMIC DNA]</scope>
    <source>
        <strain evidence="1 2">UAMH7299</strain>
    </source>
</reference>
<dbReference type="OrthoDB" id="686384at2759"/>
<gene>
    <name evidence="1" type="ORF">AJ80_05804</name>
</gene>
<dbReference type="EMBL" id="PDNA01000090">
    <property type="protein sequence ID" value="PGH14760.1"/>
    <property type="molecule type" value="Genomic_DNA"/>
</dbReference>
<protein>
    <submittedName>
        <fullName evidence="1">Uncharacterized protein</fullName>
    </submittedName>
</protein>
<sequence>MSSAPAAKIAHVNLMTDTIVANLSPDALRTVLRSMLAADDDHRHLTTTFQDHVQKYLQNDLKRATVPHLFSFSAGSTSPTPTPELTKLRKQILSLTGSGLAFESLRLLEEVVRQSHCLPFVDDDLLDILAGIDGELVQALTAAQKIISIKGGTQRISLDEGAVLHGVERRLHSYWESCNSQGVEFPFERGLIMLTGIRTLWK</sequence>
<evidence type="ECO:0000313" key="2">
    <source>
        <dbReference type="Proteomes" id="UP000224634"/>
    </source>
</evidence>
<accession>A0A2B7Y0F1</accession>
<name>A0A2B7Y0F1_POLH7</name>
<comment type="caution">
    <text evidence="1">The sequence shown here is derived from an EMBL/GenBank/DDBJ whole genome shotgun (WGS) entry which is preliminary data.</text>
</comment>
<evidence type="ECO:0000313" key="1">
    <source>
        <dbReference type="EMBL" id="PGH14760.1"/>
    </source>
</evidence>